<reference evidence="1" key="2">
    <citation type="journal article" date="2015" name="Fish Shellfish Immunol.">
        <title>Early steps in the European eel (Anguilla anguilla)-Vibrio vulnificus interaction in the gills: Role of the RtxA13 toxin.</title>
        <authorList>
            <person name="Callol A."/>
            <person name="Pajuelo D."/>
            <person name="Ebbesson L."/>
            <person name="Teles M."/>
            <person name="MacKenzie S."/>
            <person name="Amaro C."/>
        </authorList>
    </citation>
    <scope>NUCLEOTIDE SEQUENCE</scope>
</reference>
<organism evidence="1">
    <name type="scientific">Anguilla anguilla</name>
    <name type="common">European freshwater eel</name>
    <name type="synonym">Muraena anguilla</name>
    <dbReference type="NCBI Taxonomy" id="7936"/>
    <lineage>
        <taxon>Eukaryota</taxon>
        <taxon>Metazoa</taxon>
        <taxon>Chordata</taxon>
        <taxon>Craniata</taxon>
        <taxon>Vertebrata</taxon>
        <taxon>Euteleostomi</taxon>
        <taxon>Actinopterygii</taxon>
        <taxon>Neopterygii</taxon>
        <taxon>Teleostei</taxon>
        <taxon>Anguilliformes</taxon>
        <taxon>Anguillidae</taxon>
        <taxon>Anguilla</taxon>
    </lineage>
</organism>
<evidence type="ECO:0000313" key="1">
    <source>
        <dbReference type="EMBL" id="JAH13366.1"/>
    </source>
</evidence>
<sequence>MKKNPNLLEIIRANA</sequence>
<accession>A0A0E9Q919</accession>
<reference evidence="1" key="1">
    <citation type="submission" date="2014-11" db="EMBL/GenBank/DDBJ databases">
        <authorList>
            <person name="Amaro Gonzalez C."/>
        </authorList>
    </citation>
    <scope>NUCLEOTIDE SEQUENCE</scope>
</reference>
<name>A0A0E9Q919_ANGAN</name>
<proteinExistence type="predicted"/>
<protein>
    <submittedName>
        <fullName evidence="1">Uncharacterized protein</fullName>
    </submittedName>
</protein>
<dbReference type="EMBL" id="GBXM01095211">
    <property type="protein sequence ID" value="JAH13366.1"/>
    <property type="molecule type" value="Transcribed_RNA"/>
</dbReference>